<proteinExistence type="predicted"/>
<evidence type="ECO:0000256" key="1">
    <source>
        <dbReference type="SAM" id="MobiDB-lite"/>
    </source>
</evidence>
<feature type="region of interest" description="Disordered" evidence="1">
    <location>
        <begin position="41"/>
        <end position="81"/>
    </location>
</feature>
<reference evidence="2" key="1">
    <citation type="journal article" date="2022" name="bioRxiv">
        <title>Sequencing and chromosome-scale assembly of the giantPleurodeles waltlgenome.</title>
        <authorList>
            <person name="Brown T."/>
            <person name="Elewa A."/>
            <person name="Iarovenko S."/>
            <person name="Subramanian E."/>
            <person name="Araus A.J."/>
            <person name="Petzold A."/>
            <person name="Susuki M."/>
            <person name="Suzuki K.-i.T."/>
            <person name="Hayashi T."/>
            <person name="Toyoda A."/>
            <person name="Oliveira C."/>
            <person name="Osipova E."/>
            <person name="Leigh N.D."/>
            <person name="Simon A."/>
            <person name="Yun M.H."/>
        </authorList>
    </citation>
    <scope>NUCLEOTIDE SEQUENCE</scope>
    <source>
        <strain evidence="2">20211129_DDA</strain>
        <tissue evidence="2">Liver</tissue>
    </source>
</reference>
<dbReference type="EMBL" id="JANPWB010000009">
    <property type="protein sequence ID" value="KAJ1154013.1"/>
    <property type="molecule type" value="Genomic_DNA"/>
</dbReference>
<evidence type="ECO:0000313" key="2">
    <source>
        <dbReference type="EMBL" id="KAJ1154013.1"/>
    </source>
</evidence>
<comment type="caution">
    <text evidence="2">The sequence shown here is derived from an EMBL/GenBank/DDBJ whole genome shotgun (WGS) entry which is preliminary data.</text>
</comment>
<sequence>METRYATDLLVIDDSIAVEEKVQIDVETRYNSYDIHPNGEINVEKSVGAKKRGETGTKMPGPGGGSQGASRMGRGSYRPRPWRPLAWRGPVTAAGTADIAASVASVAVDLFVAVLEREPK</sequence>
<organism evidence="2 3">
    <name type="scientific">Pleurodeles waltl</name>
    <name type="common">Iberian ribbed newt</name>
    <dbReference type="NCBI Taxonomy" id="8319"/>
    <lineage>
        <taxon>Eukaryota</taxon>
        <taxon>Metazoa</taxon>
        <taxon>Chordata</taxon>
        <taxon>Craniata</taxon>
        <taxon>Vertebrata</taxon>
        <taxon>Euteleostomi</taxon>
        <taxon>Amphibia</taxon>
        <taxon>Batrachia</taxon>
        <taxon>Caudata</taxon>
        <taxon>Salamandroidea</taxon>
        <taxon>Salamandridae</taxon>
        <taxon>Pleurodelinae</taxon>
        <taxon>Pleurodeles</taxon>
    </lineage>
</organism>
<accession>A0AAV7RPW8</accession>
<name>A0AAV7RPW8_PLEWA</name>
<gene>
    <name evidence="2" type="ORF">NDU88_006770</name>
</gene>
<evidence type="ECO:0000313" key="3">
    <source>
        <dbReference type="Proteomes" id="UP001066276"/>
    </source>
</evidence>
<protein>
    <submittedName>
        <fullName evidence="2">Uncharacterized protein</fullName>
    </submittedName>
</protein>
<dbReference type="AlphaFoldDB" id="A0AAV7RPW8"/>
<dbReference type="Proteomes" id="UP001066276">
    <property type="component" value="Chromosome 5"/>
</dbReference>
<keyword evidence="3" id="KW-1185">Reference proteome</keyword>